<evidence type="ECO:0000313" key="2">
    <source>
        <dbReference type="Proteomes" id="UP000050471"/>
    </source>
</evidence>
<evidence type="ECO:0000313" key="1">
    <source>
        <dbReference type="EMBL" id="KPN62185.1"/>
    </source>
</evidence>
<comment type="caution">
    <text evidence="1">The sequence shown here is derived from an EMBL/GenBank/DDBJ whole genome shotgun (WGS) entry which is preliminary data.</text>
</comment>
<dbReference type="Proteomes" id="UP000050471">
    <property type="component" value="Unassembled WGS sequence"/>
</dbReference>
<proteinExistence type="predicted"/>
<dbReference type="AlphaFoldDB" id="A0A0P7JMA7"/>
<dbReference type="EMBL" id="LKBA01000019">
    <property type="protein sequence ID" value="KPN62185.1"/>
    <property type="molecule type" value="Genomic_DNA"/>
</dbReference>
<name>A0A0P7JMA7_9RHOB</name>
<protein>
    <recommendedName>
        <fullName evidence="3">DUF3572 domain-containing protein</fullName>
    </recommendedName>
</protein>
<keyword evidence="2" id="KW-1185">Reference proteome</keyword>
<dbReference type="OrthoDB" id="7356934at2"/>
<dbReference type="RefSeq" id="WP_055191634.1">
    <property type="nucleotide sequence ID" value="NZ_FPBS01000005.1"/>
</dbReference>
<accession>A0A0P7JMA7</accession>
<sequence length="92" mass="9923">MKSEDAEVIGLTALTWLVGNEELLPVFLGASGAGIDDLKQGAGNPEFLAAVLDFLTMDDDWVVEFCRANTLPYDAPMRARHALPGGGQMNWT</sequence>
<reference evidence="1 2" key="1">
    <citation type="submission" date="2015-09" db="EMBL/GenBank/DDBJ databases">
        <title>Draft genome sequence of Aliiroseovarius crassostreae CV919-312TSm, the causative agent of Roseovarius Oyster Disease (formerly Juvenile Oyster Disease).</title>
        <authorList>
            <person name="Kessner L."/>
            <person name="Spinard E."/>
            <person name="Nelson D."/>
        </authorList>
    </citation>
    <scope>NUCLEOTIDE SEQUENCE [LARGE SCALE GENOMIC DNA]</scope>
    <source>
        <strain evidence="1 2">CV919-312</strain>
    </source>
</reference>
<evidence type="ECO:0008006" key="3">
    <source>
        <dbReference type="Google" id="ProtNLM"/>
    </source>
</evidence>
<dbReference type="Pfam" id="PF12096">
    <property type="entry name" value="DUF3572"/>
    <property type="match status" value="1"/>
</dbReference>
<organism evidence="1 2">
    <name type="scientific">Aliiroseovarius crassostreae</name>
    <dbReference type="NCBI Taxonomy" id="154981"/>
    <lineage>
        <taxon>Bacteria</taxon>
        <taxon>Pseudomonadati</taxon>
        <taxon>Pseudomonadota</taxon>
        <taxon>Alphaproteobacteria</taxon>
        <taxon>Rhodobacterales</taxon>
        <taxon>Paracoccaceae</taxon>
        <taxon>Aliiroseovarius</taxon>
    </lineage>
</organism>
<dbReference type="STRING" id="154981.AKJ29_07925"/>
<gene>
    <name evidence="1" type="ORF">AKJ29_07925</name>
</gene>
<dbReference type="InterPro" id="IPR021955">
    <property type="entry name" value="DUF3572"/>
</dbReference>